<dbReference type="EMBL" id="JAMFTQ010000003">
    <property type="protein sequence ID" value="MCP1387352.1"/>
    <property type="molecule type" value="Genomic_DNA"/>
</dbReference>
<dbReference type="RefSeq" id="WP_253576569.1">
    <property type="nucleotide sequence ID" value="NZ_JAMFTQ010000003.1"/>
</dbReference>
<name>A0ABT1G0J3_9CORY</name>
<feature type="coiled-coil region" evidence="1">
    <location>
        <begin position="194"/>
        <end position="382"/>
    </location>
</feature>
<dbReference type="Pfam" id="PF13175">
    <property type="entry name" value="AAA_15"/>
    <property type="match status" value="1"/>
</dbReference>
<sequence>MRIHSLNVANFRGIEHLELSDLPETGVVVIHGCNEAGKSSVLDALDLVLRERSTSKKKEVKACAPVGRDVAPEVTLAATVGEYDFTIRKRWLKSPQSELTITAPRPRKLTGREADDELERILETSMDRDLAATLFLRQGQLDPGIAAAGIPSISKALEAAAGDGAGAEDTELMAAVEKEYARYWTPGAAPKAGYKELFHAVDAAREDRDRLKTQVAELARYVDEHARQVEQVAAAEAELPQAREEAAARAAEAAEAAQLLQRAESAGEQLARELVTLQRAEQDIAARETVRERATELERQAGELQGRVAPAREAAAAEETKAAELTTARDTAKEAVATAREEARRAGRVRELVRVRRTLASATEQLRRAEEADAEVTELTAAAPERPVSDKDVRALEAAETEVALRRTLLDAAAARLEVAGPDGAFVRVDGAEVALDAGKASVPVVDGTELALGDFTVVFRPSRADRGGQDAAEALTKAERELQELLEAVRCASVAEARTQRDLHAEHAAALTAARRRRDDLLSGKDVAMMRAEVAALTARVAELAEAAPGVDGVDEAAAEANVDTQEVALSNAERELEQAEAALRPYLERPAAAELARVDVLAEAKDAELAAARAELAKAEEAQPGDALKAALEAARAAVAEAKQEADALAEAARAAHPEIADGLAQGAANRVASLEQRHADARSKITELAGRIEIAAGVAERADRAEAALEKAKSELERTTRRAEAAKLLYETMRTHRDAARAKYAAPFNQALRKHARVLYGPSVDFTFGDALDITERTVDGTPIPLAELSGGTKEQLAILARFAIADVVSASGDTAPVPVVVDDALGATDPERLRRMNVLFGDVGKRAQVLVFTCFPQRFDMVDAAQRVAIDDLKLPRG</sequence>
<gene>
    <name evidence="3" type="ORF">M5J20_04010</name>
</gene>
<feature type="domain" description="Endonuclease GajA/Old nuclease/RecF-like AAA" evidence="2">
    <location>
        <begin position="1"/>
        <end position="58"/>
    </location>
</feature>
<accession>A0ABT1G0J3</accession>
<feature type="coiled-coil region" evidence="1">
    <location>
        <begin position="528"/>
        <end position="732"/>
    </location>
</feature>
<protein>
    <submittedName>
        <fullName evidence="3">AAA family ATPase</fullName>
    </submittedName>
</protein>
<keyword evidence="4" id="KW-1185">Reference proteome</keyword>
<evidence type="ECO:0000313" key="3">
    <source>
        <dbReference type="EMBL" id="MCP1387352.1"/>
    </source>
</evidence>
<feature type="coiled-coil region" evidence="1">
    <location>
        <begin position="469"/>
        <end position="496"/>
    </location>
</feature>
<reference evidence="3" key="1">
    <citation type="submission" date="2022-05" db="EMBL/GenBank/DDBJ databases">
        <title>Corynebacterium sp. TA-R-1 sp. nov., isolated from human feces.</title>
        <authorList>
            <person name="Shamsuzzaman M."/>
            <person name="Dahal R.H."/>
        </authorList>
    </citation>
    <scope>NUCLEOTIDE SEQUENCE</scope>
    <source>
        <strain evidence="3">TA-R-1</strain>
    </source>
</reference>
<dbReference type="Gene3D" id="3.40.50.300">
    <property type="entry name" value="P-loop containing nucleotide triphosphate hydrolases"/>
    <property type="match status" value="2"/>
</dbReference>
<evidence type="ECO:0000256" key="1">
    <source>
        <dbReference type="SAM" id="Coils"/>
    </source>
</evidence>
<dbReference type="InterPro" id="IPR041685">
    <property type="entry name" value="AAA_GajA/Old/RecF-like"/>
</dbReference>
<organism evidence="3 4">
    <name type="scientific">Corynebacterium stercoris</name>
    <dbReference type="NCBI Taxonomy" id="2943490"/>
    <lineage>
        <taxon>Bacteria</taxon>
        <taxon>Bacillati</taxon>
        <taxon>Actinomycetota</taxon>
        <taxon>Actinomycetes</taxon>
        <taxon>Mycobacteriales</taxon>
        <taxon>Corynebacteriaceae</taxon>
        <taxon>Corynebacterium</taxon>
    </lineage>
</organism>
<dbReference type="PANTHER" id="PTHR41259">
    <property type="entry name" value="DOUBLE-STRAND BREAK REPAIR RAD50 ATPASE, PUTATIVE-RELATED"/>
    <property type="match status" value="1"/>
</dbReference>
<proteinExistence type="predicted"/>
<dbReference type="InterPro" id="IPR027417">
    <property type="entry name" value="P-loop_NTPase"/>
</dbReference>
<keyword evidence="1" id="KW-0175">Coiled coil</keyword>
<evidence type="ECO:0000313" key="4">
    <source>
        <dbReference type="Proteomes" id="UP001204000"/>
    </source>
</evidence>
<dbReference type="Proteomes" id="UP001204000">
    <property type="component" value="Unassembled WGS sequence"/>
</dbReference>
<comment type="caution">
    <text evidence="3">The sequence shown here is derived from an EMBL/GenBank/DDBJ whole genome shotgun (WGS) entry which is preliminary data.</text>
</comment>
<evidence type="ECO:0000259" key="2">
    <source>
        <dbReference type="Pfam" id="PF13175"/>
    </source>
</evidence>
<dbReference type="PANTHER" id="PTHR41259:SF1">
    <property type="entry name" value="DOUBLE-STRAND BREAK REPAIR RAD50 ATPASE, PUTATIVE-RELATED"/>
    <property type="match status" value="1"/>
</dbReference>
<dbReference type="SUPFAM" id="SSF52540">
    <property type="entry name" value="P-loop containing nucleoside triphosphate hydrolases"/>
    <property type="match status" value="1"/>
</dbReference>